<evidence type="ECO:0000313" key="1">
    <source>
        <dbReference type="EMBL" id="WPD19460.1"/>
    </source>
</evidence>
<accession>A0ABZ0QSQ5</accession>
<dbReference type="EMBL" id="CP132508">
    <property type="protein sequence ID" value="WPD19460.1"/>
    <property type="molecule type" value="Genomic_DNA"/>
</dbReference>
<name>A0ABZ0QSQ5_9FIRM</name>
<reference evidence="1 2" key="1">
    <citation type="submission" date="2023-08" db="EMBL/GenBank/DDBJ databases">
        <title>Genome sequence of Thermaerobacter compostii strain Ins1, a spore-forming filamentous bacterium isolated from a deep geothermal reservoir.</title>
        <authorList>
            <person name="Bregnard D."/>
            <person name="Gonzalez D."/>
            <person name="Junier P."/>
        </authorList>
    </citation>
    <scope>NUCLEOTIDE SEQUENCE [LARGE SCALE GENOMIC DNA]</scope>
    <source>
        <strain evidence="1 2">Ins1</strain>
    </source>
</reference>
<protein>
    <submittedName>
        <fullName evidence="1">Uncharacterized protein</fullName>
    </submittedName>
</protein>
<dbReference type="RefSeq" id="WP_135224918.1">
    <property type="nucleotide sequence ID" value="NZ_CP132508.1"/>
</dbReference>
<evidence type="ECO:0000313" key="2">
    <source>
        <dbReference type="Proteomes" id="UP001304683"/>
    </source>
</evidence>
<keyword evidence="2" id="KW-1185">Reference proteome</keyword>
<proteinExistence type="predicted"/>
<dbReference type="Proteomes" id="UP001304683">
    <property type="component" value="Chromosome"/>
</dbReference>
<gene>
    <name evidence="1" type="ORF">Q5761_01975</name>
</gene>
<sequence>MMVVALEFDDPKKLEAAVQRLRKNLGVTGELAIKPLEGGRWRLTITSEKTLREASLERLGGQRVDL</sequence>
<organism evidence="1 2">
    <name type="scientific">Thermaerobacter composti</name>
    <dbReference type="NCBI Taxonomy" id="554949"/>
    <lineage>
        <taxon>Bacteria</taxon>
        <taxon>Bacillati</taxon>
        <taxon>Bacillota</taxon>
        <taxon>Clostridia</taxon>
        <taxon>Eubacteriales</taxon>
        <taxon>Clostridiales Family XVII. Incertae Sedis</taxon>
        <taxon>Thermaerobacter</taxon>
    </lineage>
</organism>